<comment type="similarity">
    <text evidence="9">Belongs to the TatA/E family.</text>
</comment>
<comment type="function">
    <text evidence="9">Part of the twin-arginine translocation (Tat) system that transports large folded proteins containing a characteristic twin-arginine motif in their signal peptide across membranes. TatA could form the protein-conducting channel of the Tat system.</text>
</comment>
<dbReference type="PANTHER" id="PTHR42982">
    <property type="entry name" value="SEC-INDEPENDENT PROTEIN TRANSLOCASE PROTEIN TATA"/>
    <property type="match status" value="1"/>
</dbReference>
<keyword evidence="6 9" id="KW-1133">Transmembrane helix</keyword>
<comment type="caution">
    <text evidence="11">The sequence shown here is derived from an EMBL/GenBank/DDBJ whole genome shotgun (WGS) entry which is preliminary data.</text>
</comment>
<organism evidence="11 12">
    <name type="scientific">Myceligenerans salitolerans</name>
    <dbReference type="NCBI Taxonomy" id="1230528"/>
    <lineage>
        <taxon>Bacteria</taxon>
        <taxon>Bacillati</taxon>
        <taxon>Actinomycetota</taxon>
        <taxon>Actinomycetes</taxon>
        <taxon>Micrococcales</taxon>
        <taxon>Promicromonosporaceae</taxon>
        <taxon>Myceligenerans</taxon>
    </lineage>
</organism>
<dbReference type="NCBIfam" id="NF001854">
    <property type="entry name" value="PRK00575.1"/>
    <property type="match status" value="1"/>
</dbReference>
<dbReference type="EMBL" id="JAFMPK010000047">
    <property type="protein sequence ID" value="MBO0610211.1"/>
    <property type="molecule type" value="Genomic_DNA"/>
</dbReference>
<keyword evidence="5 9" id="KW-0653">Protein transport</keyword>
<evidence type="ECO:0000256" key="10">
    <source>
        <dbReference type="SAM" id="MobiDB-lite"/>
    </source>
</evidence>
<evidence type="ECO:0000256" key="9">
    <source>
        <dbReference type="HAMAP-Rule" id="MF_00236"/>
    </source>
</evidence>
<evidence type="ECO:0000256" key="7">
    <source>
        <dbReference type="ARBA" id="ARBA00023010"/>
    </source>
</evidence>
<accession>A0ABS3IB16</accession>
<evidence type="ECO:0000256" key="4">
    <source>
        <dbReference type="ARBA" id="ARBA00022692"/>
    </source>
</evidence>
<protein>
    <recommendedName>
        <fullName evidence="9">Sec-independent protein translocase protein TatA</fullName>
    </recommendedName>
</protein>
<keyword evidence="4 9" id="KW-0812">Transmembrane</keyword>
<reference evidence="12" key="1">
    <citation type="submission" date="2023-07" db="EMBL/GenBank/DDBJ databases">
        <title>Myceligenerans salitolerans sp. nov., a halotolerant actinomycete isolated from a salt lake in Xinjiang, China.</title>
        <authorList>
            <person name="Guan T."/>
        </authorList>
    </citation>
    <scope>NUCLEOTIDE SEQUENCE [LARGE SCALE GENOMIC DNA]</scope>
    <source>
        <strain evidence="12">XHU 5031</strain>
    </source>
</reference>
<evidence type="ECO:0000256" key="1">
    <source>
        <dbReference type="ARBA" id="ARBA00004162"/>
    </source>
</evidence>
<sequence length="97" mass="10653">MGALQPWHWIVLIAVILLLFGSTRLPGLAKSVGQSMKIFKREINELRSDGDDDTRDDDARRNDTARNDTARKGDDPIPGMTRDGYGGVSRGDDAPKA</sequence>
<keyword evidence="12" id="KW-1185">Reference proteome</keyword>
<keyword evidence="7 9" id="KW-0811">Translocation</keyword>
<keyword evidence="8 9" id="KW-0472">Membrane</keyword>
<feature type="compositionally biased region" description="Basic and acidic residues" evidence="10">
    <location>
        <begin position="57"/>
        <end position="75"/>
    </location>
</feature>
<dbReference type="InterPro" id="IPR006312">
    <property type="entry name" value="TatA/E"/>
</dbReference>
<dbReference type="PANTHER" id="PTHR42982:SF8">
    <property type="entry name" value="SEC-INDEPENDENT PROTEIN TRANSLOCASE PROTEIN TATA"/>
    <property type="match status" value="1"/>
</dbReference>
<gene>
    <name evidence="9 11" type="primary">tatA</name>
    <name evidence="11" type="ORF">J0911_14345</name>
</gene>
<evidence type="ECO:0000256" key="5">
    <source>
        <dbReference type="ARBA" id="ARBA00022927"/>
    </source>
</evidence>
<dbReference type="InterPro" id="IPR003369">
    <property type="entry name" value="TatA/B/E"/>
</dbReference>
<dbReference type="RefSeq" id="WP_207276134.1">
    <property type="nucleotide sequence ID" value="NZ_JAFMPK010000047.1"/>
</dbReference>
<evidence type="ECO:0000256" key="2">
    <source>
        <dbReference type="ARBA" id="ARBA00022448"/>
    </source>
</evidence>
<dbReference type="Proteomes" id="UP000664617">
    <property type="component" value="Unassembled WGS sequence"/>
</dbReference>
<evidence type="ECO:0000256" key="6">
    <source>
        <dbReference type="ARBA" id="ARBA00022989"/>
    </source>
</evidence>
<dbReference type="NCBIfam" id="TIGR01411">
    <property type="entry name" value="tatAE"/>
    <property type="match status" value="1"/>
</dbReference>
<keyword evidence="3 9" id="KW-1003">Cell membrane</keyword>
<keyword evidence="2 9" id="KW-0813">Transport</keyword>
<evidence type="ECO:0000313" key="12">
    <source>
        <dbReference type="Proteomes" id="UP000664617"/>
    </source>
</evidence>
<evidence type="ECO:0000256" key="8">
    <source>
        <dbReference type="ARBA" id="ARBA00023136"/>
    </source>
</evidence>
<comment type="subcellular location">
    <subcellularLocation>
        <location evidence="1 9">Cell membrane</location>
        <topology evidence="1 9">Single-pass membrane protein</topology>
    </subcellularLocation>
</comment>
<comment type="subunit">
    <text evidence="9">The Tat system comprises two distinct complexes: a TatABC complex, containing multiple copies of TatA, TatB and TatC subunits, and a separate TatA complex, containing only TatA subunits. Substrates initially bind to the TatABC complex, which probably triggers association of the separate TatA complex to form the active translocon.</text>
</comment>
<evidence type="ECO:0000313" key="11">
    <source>
        <dbReference type="EMBL" id="MBO0610211.1"/>
    </source>
</evidence>
<dbReference type="HAMAP" id="MF_00236">
    <property type="entry name" value="TatA_E"/>
    <property type="match status" value="1"/>
</dbReference>
<dbReference type="Gene3D" id="1.20.5.3310">
    <property type="match status" value="1"/>
</dbReference>
<feature type="region of interest" description="Disordered" evidence="10">
    <location>
        <begin position="45"/>
        <end position="97"/>
    </location>
</feature>
<name>A0ABS3IB16_9MICO</name>
<dbReference type="Pfam" id="PF02416">
    <property type="entry name" value="TatA_B_E"/>
    <property type="match status" value="1"/>
</dbReference>
<evidence type="ECO:0000256" key="3">
    <source>
        <dbReference type="ARBA" id="ARBA00022475"/>
    </source>
</evidence>
<proteinExistence type="inferred from homology"/>